<dbReference type="Proteomes" id="UP000286680">
    <property type="component" value="Unassembled WGS sequence"/>
</dbReference>
<sequence length="252" mass="27656">MTVSRDELLAYLNEQLNVANIRDFCPNGLQVQGKASIQKVVTGVTASQALIDNAIEQQADALLVHHGYFWKNEAAPIVGMKQRRIKALLANDVNLFAYHLPLDVHPRWGNNAQLAALMNWQVAGPAEPHDPACALMLGHCDAIASDELAQRLQQRLERELSCYVPVQRPIKRLAWCTGGGQGFIDQAAALGVDAFITGEVSEQTVHSAREQDIAFFAAGHHATERYGAKALGEHLQQQFGLDVQFVDMDNPA</sequence>
<keyword evidence="6" id="KW-1185">Reference proteome</keyword>
<feature type="binding site" evidence="4">
    <location>
        <position position="65"/>
    </location>
    <ligand>
        <name>a divalent metal cation</name>
        <dbReference type="ChEBI" id="CHEBI:60240"/>
        <label>1</label>
    </ligand>
</feature>
<dbReference type="InterPro" id="IPR002678">
    <property type="entry name" value="DUF34/NIF3"/>
</dbReference>
<dbReference type="FunFam" id="3.40.1390.30:FF:000002">
    <property type="entry name" value="Nif3-like dinuclear metal center protein"/>
    <property type="match status" value="1"/>
</dbReference>
<evidence type="ECO:0000313" key="6">
    <source>
        <dbReference type="Proteomes" id="UP000286680"/>
    </source>
</evidence>
<dbReference type="EMBL" id="PIPS01000002">
    <property type="protein sequence ID" value="RUO43457.1"/>
    <property type="molecule type" value="Genomic_DNA"/>
</dbReference>
<feature type="binding site" evidence="4">
    <location>
        <position position="66"/>
    </location>
    <ligand>
        <name>a divalent metal cation</name>
        <dbReference type="ChEBI" id="CHEBI:60240"/>
        <label>1</label>
    </ligand>
</feature>
<dbReference type="SUPFAM" id="SSF102705">
    <property type="entry name" value="NIF3 (NGG1p interacting factor 3)-like"/>
    <property type="match status" value="1"/>
</dbReference>
<feature type="binding site" evidence="4">
    <location>
        <position position="220"/>
    </location>
    <ligand>
        <name>a divalent metal cation</name>
        <dbReference type="ChEBI" id="CHEBI:60240"/>
        <label>1</label>
    </ligand>
</feature>
<dbReference type="AlphaFoldDB" id="A0AA94EFE2"/>
<evidence type="ECO:0000256" key="2">
    <source>
        <dbReference type="ARBA" id="ARBA00022112"/>
    </source>
</evidence>
<name>A0AA94EFE2_9GAMM</name>
<organism evidence="5 6">
    <name type="scientific">Idiomarina aquatica</name>
    <dbReference type="NCBI Taxonomy" id="1327752"/>
    <lineage>
        <taxon>Bacteria</taxon>
        <taxon>Pseudomonadati</taxon>
        <taxon>Pseudomonadota</taxon>
        <taxon>Gammaproteobacteria</taxon>
        <taxon>Alteromonadales</taxon>
        <taxon>Idiomarinaceae</taxon>
        <taxon>Idiomarina</taxon>
    </lineage>
</organism>
<evidence type="ECO:0000313" key="5">
    <source>
        <dbReference type="EMBL" id="RUO43457.1"/>
    </source>
</evidence>
<comment type="similarity">
    <text evidence="1">Belongs to the GTP cyclohydrolase I type 2/NIF3 family.</text>
</comment>
<protein>
    <recommendedName>
        <fullName evidence="2">GTP cyclohydrolase 1 type 2 homolog</fullName>
    </recommendedName>
</protein>
<comment type="caution">
    <text evidence="5">The sequence shown here is derived from an EMBL/GenBank/DDBJ whole genome shotgun (WGS) entry which is preliminary data.</text>
</comment>
<dbReference type="InterPro" id="IPR036069">
    <property type="entry name" value="DUF34/NIF3_sf"/>
</dbReference>
<accession>A0AA94EFE2</accession>
<feature type="binding site" evidence="4">
    <location>
        <position position="224"/>
    </location>
    <ligand>
        <name>a divalent metal cation</name>
        <dbReference type="ChEBI" id="CHEBI:60240"/>
        <label>1</label>
    </ligand>
</feature>
<reference evidence="6" key="1">
    <citation type="journal article" date="2018" name="Front. Microbiol.">
        <title>Genome-Based Analysis Reveals the Taxonomy and Diversity of the Family Idiomarinaceae.</title>
        <authorList>
            <person name="Liu Y."/>
            <person name="Lai Q."/>
            <person name="Shao Z."/>
        </authorList>
    </citation>
    <scope>NUCLEOTIDE SEQUENCE [LARGE SCALE GENOMIC DNA]</scope>
    <source>
        <strain evidence="6">SN-14</strain>
    </source>
</reference>
<gene>
    <name evidence="5" type="ORF">CWE23_08925</name>
</gene>
<proteinExistence type="inferred from homology"/>
<dbReference type="PANTHER" id="PTHR13799">
    <property type="entry name" value="NGG1 INTERACTING FACTOR 3"/>
    <property type="match status" value="1"/>
</dbReference>
<dbReference type="NCBIfam" id="TIGR00486">
    <property type="entry name" value="YbgI_SA1388"/>
    <property type="match status" value="1"/>
</dbReference>
<dbReference type="RefSeq" id="WP_126820045.1">
    <property type="nucleotide sequence ID" value="NZ_PIPS01000002.1"/>
</dbReference>
<evidence type="ECO:0000256" key="1">
    <source>
        <dbReference type="ARBA" id="ARBA00006964"/>
    </source>
</evidence>
<dbReference type="Gene3D" id="3.40.1390.30">
    <property type="entry name" value="NIF3 (NGG1p interacting factor 3)-like"/>
    <property type="match status" value="2"/>
</dbReference>
<dbReference type="Pfam" id="PF01784">
    <property type="entry name" value="DUF34_NIF3"/>
    <property type="match status" value="1"/>
</dbReference>
<feature type="binding site" evidence="4">
    <location>
        <position position="103"/>
    </location>
    <ligand>
        <name>a divalent metal cation</name>
        <dbReference type="ChEBI" id="CHEBI:60240"/>
        <label>1</label>
    </ligand>
</feature>
<dbReference type="GO" id="GO:0005737">
    <property type="term" value="C:cytoplasm"/>
    <property type="evidence" value="ECO:0007669"/>
    <property type="project" value="TreeGrafter"/>
</dbReference>
<evidence type="ECO:0000256" key="4">
    <source>
        <dbReference type="PIRSR" id="PIRSR602678-1"/>
    </source>
</evidence>
<dbReference type="PANTHER" id="PTHR13799:SF14">
    <property type="entry name" value="GTP CYCLOHYDROLASE 1 TYPE 2 HOMOLOG"/>
    <property type="match status" value="1"/>
</dbReference>
<dbReference type="GO" id="GO:0046872">
    <property type="term" value="F:metal ion binding"/>
    <property type="evidence" value="ECO:0007669"/>
    <property type="project" value="UniProtKB-KW"/>
</dbReference>
<evidence type="ECO:0000256" key="3">
    <source>
        <dbReference type="ARBA" id="ARBA00022723"/>
    </source>
</evidence>
<keyword evidence="3 4" id="KW-0479">Metal-binding</keyword>